<evidence type="ECO:0000313" key="2">
    <source>
        <dbReference type="Proteomes" id="UP000239711"/>
    </source>
</evidence>
<dbReference type="OrthoDB" id="9799878at2"/>
<comment type="caution">
    <text evidence="1">The sequence shown here is derived from an EMBL/GenBank/DDBJ whole genome shotgun (WGS) entry which is preliminary data.</text>
</comment>
<evidence type="ECO:0000313" key="1">
    <source>
        <dbReference type="EMBL" id="PRD46639.1"/>
    </source>
</evidence>
<reference evidence="1 2" key="1">
    <citation type="submission" date="2018-02" db="EMBL/GenBank/DDBJ databases">
        <title>The draft genome of Sphingobacterium sp. 5JN-11.</title>
        <authorList>
            <person name="Liu L."/>
            <person name="Li L."/>
            <person name="Liang L."/>
            <person name="Zhang X."/>
            <person name="Wang T."/>
        </authorList>
    </citation>
    <scope>NUCLEOTIDE SEQUENCE [LARGE SCALE GENOMIC DNA]</scope>
    <source>
        <strain evidence="1 2">5JN-11</strain>
    </source>
</reference>
<protein>
    <submittedName>
        <fullName evidence="1">Uncharacterized protein</fullName>
    </submittedName>
</protein>
<name>A0A2S9J1L2_9SPHI</name>
<organism evidence="1 2">
    <name type="scientific">Sphingobacterium haloxyli</name>
    <dbReference type="NCBI Taxonomy" id="2100533"/>
    <lineage>
        <taxon>Bacteria</taxon>
        <taxon>Pseudomonadati</taxon>
        <taxon>Bacteroidota</taxon>
        <taxon>Sphingobacteriia</taxon>
        <taxon>Sphingobacteriales</taxon>
        <taxon>Sphingobacteriaceae</taxon>
        <taxon>Sphingobacterium</taxon>
    </lineage>
</organism>
<dbReference type="AlphaFoldDB" id="A0A2S9J1L2"/>
<dbReference type="EMBL" id="PVBQ01000012">
    <property type="protein sequence ID" value="PRD46639.1"/>
    <property type="molecule type" value="Genomic_DNA"/>
</dbReference>
<dbReference type="SUPFAM" id="SSF82171">
    <property type="entry name" value="DPP6 N-terminal domain-like"/>
    <property type="match status" value="1"/>
</dbReference>
<accession>A0A2S9J1L2</accession>
<proteinExistence type="predicted"/>
<gene>
    <name evidence="1" type="ORF">C5745_14595</name>
</gene>
<sequence length="928" mass="105742">MSILSLFILLNSSYILNGQIIDNDQAHSAIKWQQIDTENFRLIFPKAFETAARRLADQLSKMQRESRENLKVYPPKITLVLQGNHLAQNGFVQLAPRKSELFPVPSSSADNQEWLPNLALHELRHVAQFDKVAGKLKAPFFEQLAFALYGLNVPAWYFEGDAVQTETIYSNGGRGRLPSWEMPIRANILSGKSYDFNKYVLGSIKDNVPSYYTIGFFMSSYLTNHHGIASHEKIMTDVCGKLLRPFNFRRAVKHISGEKPTGIFNNTIRELAEKWEQESPISPDDPNLPTKNSRYPSDYLLPQMNGSQDIYVLKSSPTAVNEIKRLDSLGNETGIVKTGIQITPYFHLRNDEIVWDEYRKHARFGKETYNVINIYNTKTGRTKTLTKATRYYSPAFHPERDEILAIEVNPANISRLIMLDSKTGSILDSVVMPHGMHVQQPKYHASGEKIVAIAVAEQGTNLVEFNLRTKEHDFLLPWGNQQLERPFYYDDDIIFKAHVDGIDNIYLLNKTTGQHKLTNAAFGAFNPSIAANGLLLYNDYQYNGYKLAQKEIILSGQPDQARLPYISPTLNSAQRDSLSDESAPPVIVRNYNPSAHLINFHSLSISGTNFENFDNYIPGIFWLSNDILNTTQVKLGYEFDPNISKSHYSAEVSYKRYFPTFTARYVNRGMVGNAVAGSAPNNIMMFDYRDHHATFEMSIPLSIYRRNIVYSYGVNFGTSYTKRYNTSLQLQNFQDVIAFPLNYQVYINRNSMRSKMDLAPRWGQNISITFRHRPFTTGSSGEVLSLRTNFYFPGLWPNHSLQLRLAAQKNNGIYIGTYDIPMVSGWGHFSSPMVNNTAMASYRLPLFYPDWSIGSLAYIKRFQGLLFSDFQNVDESFAPKSFGIGLSADLNIFRYVLPDINVSTRLTYINDNTASNKIVPTFGFSYRY</sequence>
<dbReference type="Proteomes" id="UP000239711">
    <property type="component" value="Unassembled WGS sequence"/>
</dbReference>
<keyword evidence="2" id="KW-1185">Reference proteome</keyword>